<name>A0A1Y2K5Q6_9PROT</name>
<dbReference type="PANTHER" id="PTHR33643">
    <property type="entry name" value="UREASE ACCESSORY PROTEIN D"/>
    <property type="match status" value="1"/>
</dbReference>
<evidence type="ECO:0000313" key="3">
    <source>
        <dbReference type="EMBL" id="OSM05024.1"/>
    </source>
</evidence>
<dbReference type="Proteomes" id="UP000194003">
    <property type="component" value="Unassembled WGS sequence"/>
</dbReference>
<comment type="caution">
    <text evidence="3">The sequence shown here is derived from an EMBL/GenBank/DDBJ whole genome shotgun (WGS) entry which is preliminary data.</text>
</comment>
<proteinExistence type="inferred from homology"/>
<dbReference type="Pfam" id="PF01774">
    <property type="entry name" value="UreD"/>
    <property type="match status" value="1"/>
</dbReference>
<reference evidence="3 4" key="1">
    <citation type="journal article" date="2016" name="BMC Genomics">
        <title>Combined genomic and structural analyses of a cultured magnetotactic bacterium reveals its niche adaptation to a dynamic environment.</title>
        <authorList>
            <person name="Araujo A.C."/>
            <person name="Morillo V."/>
            <person name="Cypriano J."/>
            <person name="Teixeira L.C."/>
            <person name="Leao P."/>
            <person name="Lyra S."/>
            <person name="Almeida L.G."/>
            <person name="Bazylinski D.A."/>
            <person name="Vasconcellos A.T."/>
            <person name="Abreu F."/>
            <person name="Lins U."/>
        </authorList>
    </citation>
    <scope>NUCLEOTIDE SEQUENCE [LARGE SCALE GENOMIC DNA]</scope>
    <source>
        <strain evidence="3 4">IT-1</strain>
    </source>
</reference>
<sequence>MGGDELDIEITTLAGAQGLAMAQAAEKIYGSNGPDCNVTLRLNAHDGARLEWLPQESILFDQARLRRHTDLYTAGSGEILAGEMLTFGRMAMGERVRSGLARDAWTLSDDAAVVWRDALHMEGDVAEILADPACFDGAQAAGSIVHVGPDYVATAREILAQLKLPEEVLAAAGRVAERVNLIRWLGRDAQQMRKAYGAFWKAYRHQVWQRPEKLPRLWEI</sequence>
<dbReference type="EMBL" id="LVJN01000018">
    <property type="protein sequence ID" value="OSM05024.1"/>
    <property type="molecule type" value="Genomic_DNA"/>
</dbReference>
<evidence type="ECO:0000313" key="4">
    <source>
        <dbReference type="Proteomes" id="UP000194003"/>
    </source>
</evidence>
<dbReference type="InterPro" id="IPR002669">
    <property type="entry name" value="UreD"/>
</dbReference>
<comment type="similarity">
    <text evidence="1">Belongs to the UreD family.</text>
</comment>
<keyword evidence="4" id="KW-1185">Reference proteome</keyword>
<dbReference type="STRING" id="1434232.MAIT1_03154"/>
<dbReference type="PANTHER" id="PTHR33643:SF1">
    <property type="entry name" value="UREASE ACCESSORY PROTEIN D"/>
    <property type="match status" value="1"/>
</dbReference>
<evidence type="ECO:0000256" key="1">
    <source>
        <dbReference type="ARBA" id="ARBA00007177"/>
    </source>
</evidence>
<protein>
    <submittedName>
        <fullName evidence="3">Putative Urease accessory protein UreD</fullName>
    </submittedName>
</protein>
<dbReference type="AlphaFoldDB" id="A0A1Y2K5Q6"/>
<dbReference type="GO" id="GO:0016151">
    <property type="term" value="F:nickel cation binding"/>
    <property type="evidence" value="ECO:0007669"/>
    <property type="project" value="InterPro"/>
</dbReference>
<gene>
    <name evidence="3" type="primary">ureD</name>
    <name evidence="3" type="ORF">MAIT1_03154</name>
</gene>
<evidence type="ECO:0000256" key="2">
    <source>
        <dbReference type="ARBA" id="ARBA00023186"/>
    </source>
</evidence>
<accession>A0A1Y2K5Q6</accession>
<organism evidence="3 4">
    <name type="scientific">Magnetofaba australis IT-1</name>
    <dbReference type="NCBI Taxonomy" id="1434232"/>
    <lineage>
        <taxon>Bacteria</taxon>
        <taxon>Pseudomonadati</taxon>
        <taxon>Pseudomonadota</taxon>
        <taxon>Magnetococcia</taxon>
        <taxon>Magnetococcales</taxon>
        <taxon>Magnetococcaceae</taxon>
        <taxon>Magnetofaba</taxon>
    </lineage>
</organism>
<keyword evidence="2" id="KW-0143">Chaperone</keyword>